<proteinExistence type="predicted"/>
<sequence>VEYYKVKDALEWSRIIKGGKGEGKCSITSHIVIIS</sequence>
<dbReference type="EMBL" id="BART01014880">
    <property type="protein sequence ID" value="GAG78105.1"/>
    <property type="molecule type" value="Genomic_DNA"/>
</dbReference>
<reference evidence="1" key="1">
    <citation type="journal article" date="2014" name="Front. Microbiol.">
        <title>High frequency of phylogenetically diverse reductive dehalogenase-homologous genes in deep subseafloor sedimentary metagenomes.</title>
        <authorList>
            <person name="Kawai M."/>
            <person name="Futagami T."/>
            <person name="Toyoda A."/>
            <person name="Takaki Y."/>
            <person name="Nishi S."/>
            <person name="Hori S."/>
            <person name="Arai W."/>
            <person name="Tsubouchi T."/>
            <person name="Morono Y."/>
            <person name="Uchiyama I."/>
            <person name="Ito T."/>
            <person name="Fujiyama A."/>
            <person name="Inagaki F."/>
            <person name="Takami H."/>
        </authorList>
    </citation>
    <scope>NUCLEOTIDE SEQUENCE</scope>
    <source>
        <strain evidence="1">Expedition CK06-06</strain>
    </source>
</reference>
<organism evidence="1">
    <name type="scientific">marine sediment metagenome</name>
    <dbReference type="NCBI Taxonomy" id="412755"/>
    <lineage>
        <taxon>unclassified sequences</taxon>
        <taxon>metagenomes</taxon>
        <taxon>ecological metagenomes</taxon>
    </lineage>
</organism>
<comment type="caution">
    <text evidence="1">The sequence shown here is derived from an EMBL/GenBank/DDBJ whole genome shotgun (WGS) entry which is preliminary data.</text>
</comment>
<dbReference type="AlphaFoldDB" id="X1A7F2"/>
<protein>
    <submittedName>
        <fullName evidence="1">Uncharacterized protein</fullName>
    </submittedName>
</protein>
<feature type="non-terminal residue" evidence="1">
    <location>
        <position position="1"/>
    </location>
</feature>
<name>X1A7F2_9ZZZZ</name>
<evidence type="ECO:0000313" key="1">
    <source>
        <dbReference type="EMBL" id="GAG78105.1"/>
    </source>
</evidence>
<gene>
    <name evidence="1" type="ORF">S01H4_29283</name>
</gene>
<accession>X1A7F2</accession>